<dbReference type="SUPFAM" id="SSF52540">
    <property type="entry name" value="P-loop containing nucleoside triphosphate hydrolases"/>
    <property type="match status" value="1"/>
</dbReference>
<dbReference type="STRING" id="933852.A0A0C2WYP3"/>
<keyword evidence="6" id="KW-0460">Magnesium</keyword>
<dbReference type="InterPro" id="IPR001019">
    <property type="entry name" value="Gprotein_alpha_su"/>
</dbReference>
<dbReference type="PANTHER" id="PTHR10218:SF360">
    <property type="entry name" value="GUANINE NUCLEOTIDE-BINDING PROTEIN SUBUNIT ALPHA HOMOLOG"/>
    <property type="match status" value="1"/>
</dbReference>
<keyword evidence="2 5" id="KW-0547">Nucleotide-binding</keyword>
<dbReference type="AlphaFoldDB" id="A0A0C2WYP3"/>
<evidence type="ECO:0000256" key="7">
    <source>
        <dbReference type="SAM" id="MobiDB-lite"/>
    </source>
</evidence>
<feature type="binding site" evidence="5">
    <location>
        <begin position="403"/>
        <end position="406"/>
    </location>
    <ligand>
        <name>GTP</name>
        <dbReference type="ChEBI" id="CHEBI:37565"/>
    </ligand>
</feature>
<dbReference type="PRINTS" id="PR00318">
    <property type="entry name" value="GPROTEINA"/>
</dbReference>
<feature type="region of interest" description="Disordered" evidence="7">
    <location>
        <begin position="111"/>
        <end position="133"/>
    </location>
</feature>
<dbReference type="GO" id="GO:0001664">
    <property type="term" value="F:G protein-coupled receptor binding"/>
    <property type="evidence" value="ECO:0007669"/>
    <property type="project" value="TreeGrafter"/>
</dbReference>
<dbReference type="GO" id="GO:0005834">
    <property type="term" value="C:heterotrimeric G-protein complex"/>
    <property type="evidence" value="ECO:0007669"/>
    <property type="project" value="TreeGrafter"/>
</dbReference>
<evidence type="ECO:0000256" key="4">
    <source>
        <dbReference type="ARBA" id="ARBA00023224"/>
    </source>
</evidence>
<evidence type="ECO:0000256" key="2">
    <source>
        <dbReference type="ARBA" id="ARBA00022741"/>
    </source>
</evidence>
<gene>
    <name evidence="8" type="ORF">M408DRAFT_255426</name>
</gene>
<feature type="compositionally biased region" description="Basic and acidic residues" evidence="7">
    <location>
        <begin position="15"/>
        <end position="24"/>
    </location>
</feature>
<feature type="compositionally biased region" description="Acidic residues" evidence="7">
    <location>
        <begin position="112"/>
        <end position="122"/>
    </location>
</feature>
<organism evidence="8 9">
    <name type="scientific">Serendipita vermifera MAFF 305830</name>
    <dbReference type="NCBI Taxonomy" id="933852"/>
    <lineage>
        <taxon>Eukaryota</taxon>
        <taxon>Fungi</taxon>
        <taxon>Dikarya</taxon>
        <taxon>Basidiomycota</taxon>
        <taxon>Agaricomycotina</taxon>
        <taxon>Agaricomycetes</taxon>
        <taxon>Sebacinales</taxon>
        <taxon>Serendipitaceae</taxon>
        <taxon>Serendipita</taxon>
    </lineage>
</organism>
<dbReference type="OrthoDB" id="5817230at2759"/>
<dbReference type="SMART" id="SM00275">
    <property type="entry name" value="G_alpha"/>
    <property type="match status" value="1"/>
</dbReference>
<evidence type="ECO:0008006" key="10">
    <source>
        <dbReference type="Google" id="ProtNLM"/>
    </source>
</evidence>
<dbReference type="GO" id="GO:0003924">
    <property type="term" value="F:GTPase activity"/>
    <property type="evidence" value="ECO:0007669"/>
    <property type="project" value="InterPro"/>
</dbReference>
<evidence type="ECO:0000313" key="8">
    <source>
        <dbReference type="EMBL" id="KIM31193.1"/>
    </source>
</evidence>
<evidence type="ECO:0000256" key="1">
    <source>
        <dbReference type="ARBA" id="ARBA00022723"/>
    </source>
</evidence>
<evidence type="ECO:0000256" key="5">
    <source>
        <dbReference type="PIRSR" id="PIRSR601019-1"/>
    </source>
</evidence>
<dbReference type="SUPFAM" id="SSF47895">
    <property type="entry name" value="Transducin (alpha subunit), insertion domain"/>
    <property type="match status" value="1"/>
</dbReference>
<dbReference type="InterPro" id="IPR027417">
    <property type="entry name" value="P-loop_NTPase"/>
</dbReference>
<reference evidence="8 9" key="1">
    <citation type="submission" date="2014-04" db="EMBL/GenBank/DDBJ databases">
        <authorList>
            <consortium name="DOE Joint Genome Institute"/>
            <person name="Kuo A."/>
            <person name="Zuccaro A."/>
            <person name="Kohler A."/>
            <person name="Nagy L.G."/>
            <person name="Floudas D."/>
            <person name="Copeland A."/>
            <person name="Barry K.W."/>
            <person name="Cichocki N."/>
            <person name="Veneault-Fourrey C."/>
            <person name="LaButti K."/>
            <person name="Lindquist E.A."/>
            <person name="Lipzen A."/>
            <person name="Lundell T."/>
            <person name="Morin E."/>
            <person name="Murat C."/>
            <person name="Sun H."/>
            <person name="Tunlid A."/>
            <person name="Henrissat B."/>
            <person name="Grigoriev I.V."/>
            <person name="Hibbett D.S."/>
            <person name="Martin F."/>
            <person name="Nordberg H.P."/>
            <person name="Cantor M.N."/>
            <person name="Hua S.X."/>
        </authorList>
    </citation>
    <scope>NUCLEOTIDE SEQUENCE [LARGE SCALE GENOMIC DNA]</scope>
    <source>
        <strain evidence="8 9">MAFF 305830</strain>
    </source>
</reference>
<dbReference type="Proteomes" id="UP000054097">
    <property type="component" value="Unassembled WGS sequence"/>
</dbReference>
<dbReference type="GO" id="GO:0046872">
    <property type="term" value="F:metal ion binding"/>
    <property type="evidence" value="ECO:0007669"/>
    <property type="project" value="UniProtKB-KW"/>
</dbReference>
<dbReference type="PROSITE" id="PS51882">
    <property type="entry name" value="G_ALPHA"/>
    <property type="match status" value="1"/>
</dbReference>
<dbReference type="GO" id="GO:0007188">
    <property type="term" value="P:adenylate cyclase-modulating G protein-coupled receptor signaling pathway"/>
    <property type="evidence" value="ECO:0007669"/>
    <property type="project" value="TreeGrafter"/>
</dbReference>
<dbReference type="FunFam" id="3.40.50.300:FF:000692">
    <property type="entry name" value="Guanine nucleotide-binding protein subunit alpha"/>
    <property type="match status" value="1"/>
</dbReference>
<sequence>MLSSPKRGGGSAAERAAKARKQEADAKLVSDQIDAMLEEEKNNLAKHRSVIRILLLGQSESGKSTVLKNFQLMYARDAFVRDRDNWRGVILLNVVRCMQRVVEALIQADEHDSGDEQADEDAPPPLSSILTDSHRRKCMRLRASLDLSEKALKARISPSLTSHLPRSRPSTAEQPLVDPEAETELAVQAHTWNTLRLESGPKAPSSSRRLSALPNVEDLQAASANPKDPLNLTATCRQDMLDLWFDPVVKEILAKRKVRWQEWPGLYVRCSTSPIHASDHITSFLNDLDRVTAQNYRPIDDDVVRARLKTMGVSDYSFVIDQGPRGTYMWRVLDVGGSRTQRHQWMQYFEDASAVIFLAPLSAFDQKLAEDRSVNRLEDSLLLWKSVCASKLLANVDFILFLNKVDILSAKLRSGVRVQKYVKSYRDRPNTAEAAAKYFKDKFQAIQREYSPKKRPFYCYLTSVIDTKATNAILDNVGESLLRKNLQTIGVL</sequence>
<dbReference type="GO" id="GO:0005525">
    <property type="term" value="F:GTP binding"/>
    <property type="evidence" value="ECO:0007669"/>
    <property type="project" value="UniProtKB-KW"/>
</dbReference>
<keyword evidence="9" id="KW-1185">Reference proteome</keyword>
<dbReference type="GO" id="GO:0031683">
    <property type="term" value="F:G-protein beta/gamma-subunit complex binding"/>
    <property type="evidence" value="ECO:0007669"/>
    <property type="project" value="InterPro"/>
</dbReference>
<evidence type="ECO:0000256" key="3">
    <source>
        <dbReference type="ARBA" id="ARBA00023134"/>
    </source>
</evidence>
<feature type="binding site" evidence="6">
    <location>
        <position position="310"/>
    </location>
    <ligand>
        <name>Mg(2+)</name>
        <dbReference type="ChEBI" id="CHEBI:18420"/>
    </ligand>
</feature>
<protein>
    <recommendedName>
        <fullName evidence="10">G-alpha-domain-containing protein</fullName>
    </recommendedName>
</protein>
<dbReference type="EMBL" id="KN824282">
    <property type="protein sequence ID" value="KIM31193.1"/>
    <property type="molecule type" value="Genomic_DNA"/>
</dbReference>
<dbReference type="Pfam" id="PF00503">
    <property type="entry name" value="G-alpha"/>
    <property type="match status" value="1"/>
</dbReference>
<dbReference type="Gene3D" id="3.40.50.300">
    <property type="entry name" value="P-loop containing nucleotide triphosphate hydrolases"/>
    <property type="match status" value="2"/>
</dbReference>
<proteinExistence type="predicted"/>
<dbReference type="HOGENOM" id="CLU_014184_1_1_1"/>
<feature type="region of interest" description="Disordered" evidence="7">
    <location>
        <begin position="158"/>
        <end position="179"/>
    </location>
</feature>
<accession>A0A0C2WYP3</accession>
<reference evidence="9" key="2">
    <citation type="submission" date="2015-01" db="EMBL/GenBank/DDBJ databases">
        <title>Evolutionary Origins and Diversification of the Mycorrhizal Mutualists.</title>
        <authorList>
            <consortium name="DOE Joint Genome Institute"/>
            <consortium name="Mycorrhizal Genomics Consortium"/>
            <person name="Kohler A."/>
            <person name="Kuo A."/>
            <person name="Nagy L.G."/>
            <person name="Floudas D."/>
            <person name="Copeland A."/>
            <person name="Barry K.W."/>
            <person name="Cichocki N."/>
            <person name="Veneault-Fourrey C."/>
            <person name="LaButti K."/>
            <person name="Lindquist E.A."/>
            <person name="Lipzen A."/>
            <person name="Lundell T."/>
            <person name="Morin E."/>
            <person name="Murat C."/>
            <person name="Riley R."/>
            <person name="Ohm R."/>
            <person name="Sun H."/>
            <person name="Tunlid A."/>
            <person name="Henrissat B."/>
            <person name="Grigoriev I.V."/>
            <person name="Hibbett D.S."/>
            <person name="Martin F."/>
        </authorList>
    </citation>
    <scope>NUCLEOTIDE SEQUENCE [LARGE SCALE GENOMIC DNA]</scope>
    <source>
        <strain evidence="9">MAFF 305830</strain>
    </source>
</reference>
<evidence type="ECO:0000256" key="6">
    <source>
        <dbReference type="PIRSR" id="PIRSR601019-2"/>
    </source>
</evidence>
<evidence type="ECO:0000313" key="9">
    <source>
        <dbReference type="Proteomes" id="UP000054097"/>
    </source>
</evidence>
<keyword evidence="1 6" id="KW-0479">Metal-binding</keyword>
<dbReference type="PANTHER" id="PTHR10218">
    <property type="entry name" value="GTP-BINDING PROTEIN ALPHA SUBUNIT"/>
    <property type="match status" value="1"/>
</dbReference>
<dbReference type="InterPro" id="IPR011025">
    <property type="entry name" value="GproteinA_insert"/>
</dbReference>
<keyword evidence="3 5" id="KW-0342">GTP-binding</keyword>
<feature type="region of interest" description="Disordered" evidence="7">
    <location>
        <begin position="1"/>
        <end position="24"/>
    </location>
</feature>
<dbReference type="GO" id="GO:0005737">
    <property type="term" value="C:cytoplasm"/>
    <property type="evidence" value="ECO:0007669"/>
    <property type="project" value="TreeGrafter"/>
</dbReference>
<keyword evidence="4" id="KW-0807">Transducer</keyword>
<feature type="compositionally biased region" description="Polar residues" evidence="7">
    <location>
        <begin position="158"/>
        <end position="173"/>
    </location>
</feature>
<name>A0A0C2WYP3_SERVB</name>